<dbReference type="AlphaFoldDB" id="A0A3M7RLD2"/>
<comment type="caution">
    <text evidence="1">The sequence shown here is derived from an EMBL/GenBank/DDBJ whole genome shotgun (WGS) entry which is preliminary data.</text>
</comment>
<sequence>MNSIPLSIFCLYNPPILYDWDMTSDHYPVQLKLNSNYISINQASLEKFSYDFNRADWVKFKSLLCNSQYEDCSDLEFNNIEAIASKLTNELNNASSGSIPVKSCKIFRQTLPRDIIDTIRQEGKQKD</sequence>
<dbReference type="OrthoDB" id="410155at2759"/>
<protein>
    <recommendedName>
        <fullName evidence="3">RNA-directed DNA polymerase from mobile element jockey-like</fullName>
    </recommendedName>
</protein>
<organism evidence="1 2">
    <name type="scientific">Brachionus plicatilis</name>
    <name type="common">Marine rotifer</name>
    <name type="synonym">Brachionus muelleri</name>
    <dbReference type="NCBI Taxonomy" id="10195"/>
    <lineage>
        <taxon>Eukaryota</taxon>
        <taxon>Metazoa</taxon>
        <taxon>Spiralia</taxon>
        <taxon>Gnathifera</taxon>
        <taxon>Rotifera</taxon>
        <taxon>Eurotatoria</taxon>
        <taxon>Monogononta</taxon>
        <taxon>Pseudotrocha</taxon>
        <taxon>Ploima</taxon>
        <taxon>Brachionidae</taxon>
        <taxon>Brachionus</taxon>
    </lineage>
</organism>
<proteinExistence type="predicted"/>
<evidence type="ECO:0000313" key="2">
    <source>
        <dbReference type="Proteomes" id="UP000276133"/>
    </source>
</evidence>
<dbReference type="Proteomes" id="UP000276133">
    <property type="component" value="Unassembled WGS sequence"/>
</dbReference>
<evidence type="ECO:0000313" key="1">
    <source>
        <dbReference type="EMBL" id="RNA24210.1"/>
    </source>
</evidence>
<keyword evidence="2" id="KW-1185">Reference proteome</keyword>
<name>A0A3M7RLD2_BRAPC</name>
<gene>
    <name evidence="1" type="ORF">BpHYR1_014989</name>
</gene>
<evidence type="ECO:0008006" key="3">
    <source>
        <dbReference type="Google" id="ProtNLM"/>
    </source>
</evidence>
<accession>A0A3M7RLD2</accession>
<dbReference type="EMBL" id="REGN01003156">
    <property type="protein sequence ID" value="RNA24210.1"/>
    <property type="molecule type" value="Genomic_DNA"/>
</dbReference>
<reference evidence="1 2" key="1">
    <citation type="journal article" date="2018" name="Sci. Rep.">
        <title>Genomic signatures of local adaptation to the degree of environmental predictability in rotifers.</title>
        <authorList>
            <person name="Franch-Gras L."/>
            <person name="Hahn C."/>
            <person name="Garcia-Roger E.M."/>
            <person name="Carmona M.J."/>
            <person name="Serra M."/>
            <person name="Gomez A."/>
        </authorList>
    </citation>
    <scope>NUCLEOTIDE SEQUENCE [LARGE SCALE GENOMIC DNA]</scope>
    <source>
        <strain evidence="1">HYR1</strain>
    </source>
</reference>